<accession>A0A0D8IW89</accession>
<reference evidence="1" key="1">
    <citation type="submission" date="2015-02" db="EMBL/GenBank/DDBJ databases">
        <title>A novel member of the family Ruminococcaceae isolated from human feces.</title>
        <authorList>
            <person name="Shkoporov A.N."/>
            <person name="Chaplin A.V."/>
            <person name="Motuzova O.V."/>
            <person name="Kafarskaia L.I."/>
            <person name="Khokhlova E.V."/>
            <person name="Efimov B.A."/>
        </authorList>
    </citation>
    <scope>NUCLEOTIDE SEQUENCE [LARGE SCALE GENOMIC DNA]</scope>
    <source>
        <strain evidence="1">585-1</strain>
    </source>
</reference>
<organism evidence="1 3">
    <name type="scientific">Ruthenibacterium lactatiformans</name>
    <dbReference type="NCBI Taxonomy" id="1550024"/>
    <lineage>
        <taxon>Bacteria</taxon>
        <taxon>Bacillati</taxon>
        <taxon>Bacillota</taxon>
        <taxon>Clostridia</taxon>
        <taxon>Eubacteriales</taxon>
        <taxon>Oscillospiraceae</taxon>
        <taxon>Ruthenibacterium</taxon>
    </lineage>
</organism>
<sequence>MNIYSLEYFEQTLPVEKIRPPYRKPSADGPRLSVCDVEQSAWDGASVSASDGMVLLSPRPTRSEGLRGTEIFLQRLGMQTQGGCRCAGVLLDTDAVDPAEFSVWRRAFDGAVLIARADQTEQIAALRIAGLPFGLLLDARAGILPVRRQLAEQGLQFVWQSAPVFLLAKGCPDGGAALKQAMDGWHVLAADVPGAVPGTLLVRRVTYPKALSSGGALPLRLWLQNVGNTPVYTASQMQLRLKTPEGCLPILVRLAPRVWPVGDTVHNEITQLPGVAPGCYELQCRVWKENGCGIIPLGSENDGDGWLSLGTAVLDDTPRPELYIVWDTYYPDGYYPLEDPKLPG</sequence>
<evidence type="ECO:0000313" key="1">
    <source>
        <dbReference type="EMBL" id="KJF38980.1"/>
    </source>
</evidence>
<evidence type="ECO:0000313" key="2">
    <source>
        <dbReference type="EMBL" id="KUE75522.1"/>
    </source>
</evidence>
<protein>
    <recommendedName>
        <fullName evidence="5">DUF4832 domain-containing protein</fullName>
    </recommendedName>
</protein>
<dbReference type="AlphaFoldDB" id="A0A0D8IW89"/>
<evidence type="ECO:0008006" key="5">
    <source>
        <dbReference type="Google" id="ProtNLM"/>
    </source>
</evidence>
<reference evidence="2 4" key="2">
    <citation type="submission" date="2015-10" db="EMBL/GenBank/DDBJ databases">
        <title>A novel member of the family Ruminococcaceae isolated from human faeces.</title>
        <authorList>
            <person name="Shkoporov A.N."/>
            <person name="Chaplin A.V."/>
            <person name="Motuzova O.V."/>
            <person name="Kafarskaia L.I."/>
            <person name="Efimov B.A."/>
        </authorList>
    </citation>
    <scope>NUCLEOTIDE SEQUENCE [LARGE SCALE GENOMIC DNA]</scope>
    <source>
        <strain evidence="2 4">668</strain>
    </source>
</reference>
<evidence type="ECO:0000313" key="3">
    <source>
        <dbReference type="Proteomes" id="UP000032483"/>
    </source>
</evidence>
<dbReference type="Proteomes" id="UP000053433">
    <property type="component" value="Unassembled WGS sequence"/>
</dbReference>
<dbReference type="EMBL" id="LMUA01000020">
    <property type="protein sequence ID" value="KUE75522.1"/>
    <property type="molecule type" value="Genomic_DNA"/>
</dbReference>
<dbReference type="RefSeq" id="WP_050006093.1">
    <property type="nucleotide sequence ID" value="NZ_DAWBJP010000021.1"/>
</dbReference>
<keyword evidence="3" id="KW-1185">Reference proteome</keyword>
<dbReference type="Proteomes" id="UP000032483">
    <property type="component" value="Unassembled WGS sequence"/>
</dbReference>
<accession>A0A0W7TNW1</accession>
<dbReference type="GeneID" id="42857849"/>
<name>A0A0D8IW89_9FIRM</name>
<dbReference type="EMBL" id="JXXK01000026">
    <property type="protein sequence ID" value="KJF38980.1"/>
    <property type="molecule type" value="Genomic_DNA"/>
</dbReference>
<evidence type="ECO:0000313" key="4">
    <source>
        <dbReference type="Proteomes" id="UP000053433"/>
    </source>
</evidence>
<gene>
    <name evidence="2" type="ORF">ASJ35_13465</name>
    <name evidence="1" type="ORF">TQ39_14895</name>
</gene>
<proteinExistence type="predicted"/>
<comment type="caution">
    <text evidence="1">The sequence shown here is derived from an EMBL/GenBank/DDBJ whole genome shotgun (WGS) entry which is preliminary data.</text>
</comment>